<evidence type="ECO:0000256" key="2">
    <source>
        <dbReference type="ARBA" id="ARBA00023015"/>
    </source>
</evidence>
<feature type="domain" description="Zn(2)-C6 fungal-type" evidence="7">
    <location>
        <begin position="35"/>
        <end position="65"/>
    </location>
</feature>
<dbReference type="STRING" id="1036612.A0A1L9TGM4"/>
<feature type="region of interest" description="Disordered" evidence="6">
    <location>
        <begin position="1"/>
        <end position="25"/>
    </location>
</feature>
<keyword evidence="3" id="KW-0238">DNA-binding</keyword>
<dbReference type="Gene3D" id="4.10.240.10">
    <property type="entry name" value="Zn(2)-C6 fungal-type DNA-binding domain"/>
    <property type="match status" value="1"/>
</dbReference>
<evidence type="ECO:0000256" key="4">
    <source>
        <dbReference type="ARBA" id="ARBA00023163"/>
    </source>
</evidence>
<evidence type="ECO:0000256" key="1">
    <source>
        <dbReference type="ARBA" id="ARBA00022723"/>
    </source>
</evidence>
<keyword evidence="5" id="KW-0539">Nucleus</keyword>
<protein>
    <recommendedName>
        <fullName evidence="7">Zn(2)-C6 fungal-type domain-containing protein</fullName>
    </recommendedName>
</protein>
<dbReference type="PANTHER" id="PTHR47256:SF10">
    <property type="entry name" value="ZN(II)2CYS6 TRANSCRIPTION FACTOR (EUROFUNG)"/>
    <property type="match status" value="1"/>
</dbReference>
<evidence type="ECO:0000313" key="9">
    <source>
        <dbReference type="Proteomes" id="UP000184356"/>
    </source>
</evidence>
<dbReference type="EMBL" id="KV878586">
    <property type="protein sequence ID" value="OJJ58584.1"/>
    <property type="molecule type" value="Genomic_DNA"/>
</dbReference>
<accession>A0A1L9TGM4</accession>
<reference evidence="9" key="1">
    <citation type="journal article" date="2017" name="Genome Biol.">
        <title>Comparative genomics reveals high biological diversity and specific adaptations in the industrially and medically important fungal genus Aspergillus.</title>
        <authorList>
            <person name="de Vries R.P."/>
            <person name="Riley R."/>
            <person name="Wiebenga A."/>
            <person name="Aguilar-Osorio G."/>
            <person name="Amillis S."/>
            <person name="Uchima C.A."/>
            <person name="Anderluh G."/>
            <person name="Asadollahi M."/>
            <person name="Askin M."/>
            <person name="Barry K."/>
            <person name="Battaglia E."/>
            <person name="Bayram O."/>
            <person name="Benocci T."/>
            <person name="Braus-Stromeyer S.A."/>
            <person name="Caldana C."/>
            <person name="Canovas D."/>
            <person name="Cerqueira G.C."/>
            <person name="Chen F."/>
            <person name="Chen W."/>
            <person name="Choi C."/>
            <person name="Clum A."/>
            <person name="Dos Santos R.A."/>
            <person name="Damasio A.R."/>
            <person name="Diallinas G."/>
            <person name="Emri T."/>
            <person name="Fekete E."/>
            <person name="Flipphi M."/>
            <person name="Freyberg S."/>
            <person name="Gallo A."/>
            <person name="Gournas C."/>
            <person name="Habgood R."/>
            <person name="Hainaut M."/>
            <person name="Harispe M.L."/>
            <person name="Henrissat B."/>
            <person name="Hilden K.S."/>
            <person name="Hope R."/>
            <person name="Hossain A."/>
            <person name="Karabika E."/>
            <person name="Karaffa L."/>
            <person name="Karanyi Z."/>
            <person name="Krasevec N."/>
            <person name="Kuo A."/>
            <person name="Kusch H."/>
            <person name="LaButti K."/>
            <person name="Lagendijk E.L."/>
            <person name="Lapidus A."/>
            <person name="Levasseur A."/>
            <person name="Lindquist E."/>
            <person name="Lipzen A."/>
            <person name="Logrieco A.F."/>
            <person name="MacCabe A."/>
            <person name="Maekelae M.R."/>
            <person name="Malavazi I."/>
            <person name="Melin P."/>
            <person name="Meyer V."/>
            <person name="Mielnichuk N."/>
            <person name="Miskei M."/>
            <person name="Molnar A.P."/>
            <person name="Mule G."/>
            <person name="Ngan C.Y."/>
            <person name="Orejas M."/>
            <person name="Orosz E."/>
            <person name="Ouedraogo J.P."/>
            <person name="Overkamp K.M."/>
            <person name="Park H.-S."/>
            <person name="Perrone G."/>
            <person name="Piumi F."/>
            <person name="Punt P.J."/>
            <person name="Ram A.F."/>
            <person name="Ramon A."/>
            <person name="Rauscher S."/>
            <person name="Record E."/>
            <person name="Riano-Pachon D.M."/>
            <person name="Robert V."/>
            <person name="Roehrig J."/>
            <person name="Ruller R."/>
            <person name="Salamov A."/>
            <person name="Salih N.S."/>
            <person name="Samson R.A."/>
            <person name="Sandor E."/>
            <person name="Sanguinetti M."/>
            <person name="Schuetze T."/>
            <person name="Sepcic K."/>
            <person name="Shelest E."/>
            <person name="Sherlock G."/>
            <person name="Sophianopoulou V."/>
            <person name="Squina F.M."/>
            <person name="Sun H."/>
            <person name="Susca A."/>
            <person name="Todd R.B."/>
            <person name="Tsang A."/>
            <person name="Unkles S.E."/>
            <person name="van de Wiele N."/>
            <person name="van Rossen-Uffink D."/>
            <person name="Oliveira J.V."/>
            <person name="Vesth T.C."/>
            <person name="Visser J."/>
            <person name="Yu J.-H."/>
            <person name="Zhou M."/>
            <person name="Andersen M.R."/>
            <person name="Archer D.B."/>
            <person name="Baker S.E."/>
            <person name="Benoit I."/>
            <person name="Brakhage A.A."/>
            <person name="Braus G.H."/>
            <person name="Fischer R."/>
            <person name="Frisvad J.C."/>
            <person name="Goldman G.H."/>
            <person name="Houbraken J."/>
            <person name="Oakley B."/>
            <person name="Pocsi I."/>
            <person name="Scazzocchio C."/>
            <person name="Seiboth B."/>
            <person name="vanKuyk P.A."/>
            <person name="Wortman J."/>
            <person name="Dyer P.S."/>
            <person name="Grigoriev I.V."/>
        </authorList>
    </citation>
    <scope>NUCLEOTIDE SEQUENCE [LARGE SCALE GENOMIC DNA]</scope>
    <source>
        <strain evidence="9">CBS 593.65</strain>
    </source>
</reference>
<evidence type="ECO:0000256" key="5">
    <source>
        <dbReference type="ARBA" id="ARBA00023242"/>
    </source>
</evidence>
<evidence type="ECO:0000313" key="8">
    <source>
        <dbReference type="EMBL" id="OJJ58584.1"/>
    </source>
</evidence>
<dbReference type="GO" id="GO:0000981">
    <property type="term" value="F:DNA-binding transcription factor activity, RNA polymerase II-specific"/>
    <property type="evidence" value="ECO:0007669"/>
    <property type="project" value="InterPro"/>
</dbReference>
<proteinExistence type="predicted"/>
<dbReference type="Pfam" id="PF04082">
    <property type="entry name" value="Fungal_trans"/>
    <property type="match status" value="1"/>
</dbReference>
<dbReference type="SMART" id="SM00066">
    <property type="entry name" value="GAL4"/>
    <property type="match status" value="1"/>
</dbReference>
<name>A0A1L9TGM4_9EURO</name>
<dbReference type="PROSITE" id="PS50048">
    <property type="entry name" value="ZN2_CY6_FUNGAL_2"/>
    <property type="match status" value="1"/>
</dbReference>
<dbReference type="GO" id="GO:0008270">
    <property type="term" value="F:zinc ion binding"/>
    <property type="evidence" value="ECO:0007669"/>
    <property type="project" value="InterPro"/>
</dbReference>
<dbReference type="PANTHER" id="PTHR47256">
    <property type="entry name" value="ZN(II)2CYS6 TRANSCRIPTION FACTOR (EUROFUNG)-RELATED"/>
    <property type="match status" value="1"/>
</dbReference>
<sequence length="596" mass="67235">MASSSKDKQLASIAPGPGPLREIRPLTKNKKSSSACLPCKQAKRKCTGRPAPCRACEATNGNCVFNEHLDLRRKIAAQKAQGDLERYQKLLWDLLEYLRTANDERIYRILETIRAGGDVERNIALVIQPDLAEGSPVDDLEVDTSDTSSDDYRVRRKDSRITVEKLCDNPLFQVPCKPWTKVTKDDHLVSGLVSLYFTWDHPLMQVVDQEMFLHDMTAGDLSSEFCSPVLVNSILAVACTYSPYPEVYALPGDVASRGQHFFEEAEARWKAEEGRPSLANIQALALMSHNLKLHGKDNASWLYLRQAVQLGQDIGLFNTPKSRHNDWDQMPERIRHASAQTAWSIFILNSQLSMESRKSANLGVPRLSLDRIDHLQKDALWIPYHSPGSPLHVMVGLVGLTETIMDIQNLFFDKALDLSMSIDELWKEASSLHRRLQVFLERMADIEAPPVPQVLFLHIRCHEVIIILFETLLEQQNLTSSLEPSTIEEAKSNRFRAAIQIAHYLQIYRDHYELPQTPSLMFGPAKSSALALLPFLGDESAYVAFNELYDFLVAFSTRFPAAKATKCEIDAFIRDSDIPLPLELAGAADRRDSEYS</sequence>
<dbReference type="InterPro" id="IPR007219">
    <property type="entry name" value="XnlR_reg_dom"/>
</dbReference>
<keyword evidence="4" id="KW-0804">Transcription</keyword>
<dbReference type="Proteomes" id="UP000184356">
    <property type="component" value="Unassembled WGS sequence"/>
</dbReference>
<evidence type="ECO:0000259" key="7">
    <source>
        <dbReference type="PROSITE" id="PS50048"/>
    </source>
</evidence>
<dbReference type="VEuPathDB" id="FungiDB:ASPSYDRAFT_57857"/>
<keyword evidence="1" id="KW-0479">Metal-binding</keyword>
<keyword evidence="9" id="KW-1185">Reference proteome</keyword>
<dbReference type="InterPro" id="IPR036864">
    <property type="entry name" value="Zn2-C6_fun-type_DNA-bd_sf"/>
</dbReference>
<dbReference type="InterPro" id="IPR053187">
    <property type="entry name" value="Notoamide_regulator"/>
</dbReference>
<evidence type="ECO:0000256" key="3">
    <source>
        <dbReference type="ARBA" id="ARBA00023125"/>
    </source>
</evidence>
<evidence type="ECO:0000256" key="6">
    <source>
        <dbReference type="SAM" id="MobiDB-lite"/>
    </source>
</evidence>
<dbReference type="GO" id="GO:0006351">
    <property type="term" value="P:DNA-templated transcription"/>
    <property type="evidence" value="ECO:0007669"/>
    <property type="project" value="InterPro"/>
</dbReference>
<dbReference type="SUPFAM" id="SSF57701">
    <property type="entry name" value="Zn2/Cys6 DNA-binding domain"/>
    <property type="match status" value="1"/>
</dbReference>
<dbReference type="GeneID" id="63765514"/>
<dbReference type="OrthoDB" id="2593732at2759"/>
<dbReference type="CDD" id="cd00067">
    <property type="entry name" value="GAL4"/>
    <property type="match status" value="1"/>
</dbReference>
<dbReference type="AlphaFoldDB" id="A0A1L9TGM4"/>
<dbReference type="InterPro" id="IPR001138">
    <property type="entry name" value="Zn2Cys6_DnaBD"/>
</dbReference>
<dbReference type="PROSITE" id="PS00463">
    <property type="entry name" value="ZN2_CY6_FUNGAL_1"/>
    <property type="match status" value="1"/>
</dbReference>
<gene>
    <name evidence="8" type="ORF">ASPSYDRAFT_57857</name>
</gene>
<dbReference type="CDD" id="cd12148">
    <property type="entry name" value="fungal_TF_MHR"/>
    <property type="match status" value="1"/>
</dbReference>
<dbReference type="Pfam" id="PF00172">
    <property type="entry name" value="Zn_clus"/>
    <property type="match status" value="1"/>
</dbReference>
<dbReference type="GO" id="GO:0003677">
    <property type="term" value="F:DNA binding"/>
    <property type="evidence" value="ECO:0007669"/>
    <property type="project" value="UniProtKB-KW"/>
</dbReference>
<dbReference type="RefSeq" id="XP_040702390.1">
    <property type="nucleotide sequence ID" value="XM_040849441.1"/>
</dbReference>
<keyword evidence="2" id="KW-0805">Transcription regulation</keyword>
<organism evidence="8 9">
    <name type="scientific">Aspergillus sydowii CBS 593.65</name>
    <dbReference type="NCBI Taxonomy" id="1036612"/>
    <lineage>
        <taxon>Eukaryota</taxon>
        <taxon>Fungi</taxon>
        <taxon>Dikarya</taxon>
        <taxon>Ascomycota</taxon>
        <taxon>Pezizomycotina</taxon>
        <taxon>Eurotiomycetes</taxon>
        <taxon>Eurotiomycetidae</taxon>
        <taxon>Eurotiales</taxon>
        <taxon>Aspergillaceae</taxon>
        <taxon>Aspergillus</taxon>
        <taxon>Aspergillus subgen. Nidulantes</taxon>
    </lineage>
</organism>